<proteinExistence type="inferred from homology"/>
<organism evidence="4 5">
    <name type="scientific">Colletotrichum sojae</name>
    <dbReference type="NCBI Taxonomy" id="2175907"/>
    <lineage>
        <taxon>Eukaryota</taxon>
        <taxon>Fungi</taxon>
        <taxon>Dikarya</taxon>
        <taxon>Ascomycota</taxon>
        <taxon>Pezizomycotina</taxon>
        <taxon>Sordariomycetes</taxon>
        <taxon>Hypocreomycetidae</taxon>
        <taxon>Glomerellales</taxon>
        <taxon>Glomerellaceae</taxon>
        <taxon>Colletotrichum</taxon>
        <taxon>Colletotrichum orchidearum species complex</taxon>
    </lineage>
</organism>
<evidence type="ECO:0000313" key="5">
    <source>
        <dbReference type="Proteomes" id="UP000652219"/>
    </source>
</evidence>
<accession>A0A8H6IRM8</accession>
<dbReference type="InterPro" id="IPR013149">
    <property type="entry name" value="ADH-like_C"/>
</dbReference>
<evidence type="ECO:0000256" key="2">
    <source>
        <dbReference type="ARBA" id="ARBA00023002"/>
    </source>
</evidence>
<dbReference type="InterPro" id="IPR011032">
    <property type="entry name" value="GroES-like_sf"/>
</dbReference>
<dbReference type="GO" id="GO:0016651">
    <property type="term" value="F:oxidoreductase activity, acting on NAD(P)H"/>
    <property type="evidence" value="ECO:0007669"/>
    <property type="project" value="InterPro"/>
</dbReference>
<name>A0A8H6IRM8_9PEZI</name>
<comment type="similarity">
    <text evidence="1">Belongs to the zinc-containing alcohol dehydrogenase family.</text>
</comment>
<dbReference type="PANTHER" id="PTHR45348">
    <property type="entry name" value="HYPOTHETICAL OXIDOREDUCTASE (EUROFUNG)"/>
    <property type="match status" value="1"/>
</dbReference>
<dbReference type="Gene3D" id="3.40.50.720">
    <property type="entry name" value="NAD(P)-binding Rossmann-like Domain"/>
    <property type="match status" value="1"/>
</dbReference>
<feature type="domain" description="Enoyl reductase (ER)" evidence="3">
    <location>
        <begin position="12"/>
        <end position="315"/>
    </location>
</feature>
<dbReference type="CDD" id="cd08249">
    <property type="entry name" value="enoyl_reductase_like"/>
    <property type="match status" value="1"/>
</dbReference>
<evidence type="ECO:0000259" key="3">
    <source>
        <dbReference type="SMART" id="SM00829"/>
    </source>
</evidence>
<comment type="caution">
    <text evidence="4">The sequence shown here is derived from an EMBL/GenBank/DDBJ whole genome shotgun (WGS) entry which is preliminary data.</text>
</comment>
<evidence type="ECO:0000256" key="1">
    <source>
        <dbReference type="ARBA" id="ARBA00008072"/>
    </source>
</evidence>
<dbReference type="Proteomes" id="UP000652219">
    <property type="component" value="Unassembled WGS sequence"/>
</dbReference>
<dbReference type="Pfam" id="PF00107">
    <property type="entry name" value="ADH_zinc_N"/>
    <property type="match status" value="1"/>
</dbReference>
<dbReference type="SUPFAM" id="SSF51735">
    <property type="entry name" value="NAD(P)-binding Rossmann-fold domains"/>
    <property type="match status" value="1"/>
</dbReference>
<sequence length="353" mass="37891">MSNKAIVFVEKGKAEIQEVPKPKLRDDYVLVKVKAVGLNPTDWKHVDFAITKAGSRMGCDYAGVVEEVGGEVRKEFKKGDRISGVVHGGTQLENGAFSNYIMAKADVQIKTPDNVTDEEAATLGISICTVVSDPSLHPLHPSLSFSTDAKNSGDWILIYGGSTATGIYGIQFAKLSGYRVVATASPHNFDYLKSLGAEAVFDYKSSTVGADIRKHTDDNLKLAWDCTGYGALVCAGAMSEAKGGKYATIVGGITTKEQIQGVNGKVDGPHATLMYSIFGERFLKGGSETPAKPEELEFAARFWEVARGLLQEGKLKAPQTFLNRGGEGLQGVLKGMDELRQNKVSGGKLVYTL</sequence>
<dbReference type="SUPFAM" id="SSF50129">
    <property type="entry name" value="GroES-like"/>
    <property type="match status" value="1"/>
</dbReference>
<reference evidence="4 5" key="1">
    <citation type="journal article" date="2020" name="Phytopathology">
        <title>Genome Sequence Resources of Colletotrichum truncatum, C. plurivorum, C. musicola, and C. sojae: Four Species Pathogenic to Soybean (Glycine max).</title>
        <authorList>
            <person name="Rogerio F."/>
            <person name="Boufleur T.R."/>
            <person name="Ciampi-Guillardi M."/>
            <person name="Sukno S.A."/>
            <person name="Thon M.R."/>
            <person name="Massola Junior N.S."/>
            <person name="Baroncelli R."/>
        </authorList>
    </citation>
    <scope>NUCLEOTIDE SEQUENCE [LARGE SCALE GENOMIC DNA]</scope>
    <source>
        <strain evidence="4 5">LFN0009</strain>
    </source>
</reference>
<dbReference type="InterPro" id="IPR020843">
    <property type="entry name" value="ER"/>
</dbReference>
<dbReference type="EMBL" id="WIGN01000429">
    <property type="protein sequence ID" value="KAF6793462.1"/>
    <property type="molecule type" value="Genomic_DNA"/>
</dbReference>
<evidence type="ECO:0000313" key="4">
    <source>
        <dbReference type="EMBL" id="KAF6793462.1"/>
    </source>
</evidence>
<keyword evidence="2" id="KW-0560">Oxidoreductase</keyword>
<dbReference type="InterPro" id="IPR013154">
    <property type="entry name" value="ADH-like_N"/>
</dbReference>
<dbReference type="InterPro" id="IPR036291">
    <property type="entry name" value="NAD(P)-bd_dom_sf"/>
</dbReference>
<dbReference type="SMART" id="SM00829">
    <property type="entry name" value="PKS_ER"/>
    <property type="match status" value="1"/>
</dbReference>
<dbReference type="PANTHER" id="PTHR45348:SF2">
    <property type="entry name" value="ZINC-TYPE ALCOHOL DEHYDROGENASE-LIKE PROTEIN C2E1P3.01"/>
    <property type="match status" value="1"/>
</dbReference>
<protein>
    <submittedName>
        <fullName evidence="4">Zinc-binding dehydrogenase</fullName>
    </submittedName>
</protein>
<gene>
    <name evidence="4" type="ORF">CSOJ01_13901</name>
</gene>
<dbReference type="Gene3D" id="3.90.180.10">
    <property type="entry name" value="Medium-chain alcohol dehydrogenases, catalytic domain"/>
    <property type="match status" value="1"/>
</dbReference>
<dbReference type="AlphaFoldDB" id="A0A8H6IRM8"/>
<dbReference type="Pfam" id="PF08240">
    <property type="entry name" value="ADH_N"/>
    <property type="match status" value="1"/>
</dbReference>
<dbReference type="InterPro" id="IPR047122">
    <property type="entry name" value="Trans-enoyl_RdTase-like"/>
</dbReference>
<keyword evidence="5" id="KW-1185">Reference proteome</keyword>